<keyword evidence="5 13" id="KW-0812">Transmembrane</keyword>
<evidence type="ECO:0000256" key="13">
    <source>
        <dbReference type="RuleBase" id="RU000679"/>
    </source>
</evidence>
<keyword evidence="7" id="KW-0915">Sodium</keyword>
<keyword evidence="6 14" id="KW-1133">Transmembrane helix</keyword>
<evidence type="ECO:0000256" key="12">
    <source>
        <dbReference type="ARBA" id="ARBA00023303"/>
    </source>
</evidence>
<evidence type="ECO:0000256" key="10">
    <source>
        <dbReference type="ARBA" id="ARBA00023180"/>
    </source>
</evidence>
<dbReference type="Proteomes" id="UP000887560">
    <property type="component" value="Unplaced"/>
</dbReference>
<keyword evidence="15" id="KW-1185">Reference proteome</keyword>
<keyword evidence="11 13" id="KW-0739">Sodium transport</keyword>
<keyword evidence="12 13" id="KW-0407">Ion channel</keyword>
<evidence type="ECO:0000256" key="3">
    <source>
        <dbReference type="ARBA" id="ARBA00022448"/>
    </source>
</evidence>
<evidence type="ECO:0000256" key="11">
    <source>
        <dbReference type="ARBA" id="ARBA00023201"/>
    </source>
</evidence>
<evidence type="ECO:0000256" key="2">
    <source>
        <dbReference type="ARBA" id="ARBA00007193"/>
    </source>
</evidence>
<evidence type="ECO:0000256" key="7">
    <source>
        <dbReference type="ARBA" id="ARBA00023053"/>
    </source>
</evidence>
<sequence length="351" mass="41539">MTNNETDQLILYAMAGAGFQHFDVFNNLVTKEELIKLTKLISEWRGNRTKLAFYQFLFEINGFKYVMLRGRCYRMRAFAQTEPDEAGKLTLFFKEMSSSYLAVTGRQRQLIVYLSQQYEDIPTFPRFYLNNNYWYRLRLKKKHISLLNPNQHCSPVEKYIKRGNCYVDSCERIIQPFNCTIFYFSHKNPKLDVCDPEIIFNNYFSIMNVVDNLSVYQSISKCLPKCERDIIDTQLFSNKFQDQRSNVGAKNKKFHFHLEASYENLQEEVYEEKLTTTLPGFISQIGGQFSFFLGMSLISLLQFFLIPIINFIGKLVFRIKTALFSTKKKENCQDVQMIFYKTYFDEMISQH</sequence>
<evidence type="ECO:0000256" key="14">
    <source>
        <dbReference type="SAM" id="Phobius"/>
    </source>
</evidence>
<dbReference type="GO" id="GO:0015280">
    <property type="term" value="F:ligand-gated sodium channel activity"/>
    <property type="evidence" value="ECO:0007669"/>
    <property type="project" value="TreeGrafter"/>
</dbReference>
<dbReference type="PANTHER" id="PTHR11690">
    <property type="entry name" value="AMILORIDE-SENSITIVE SODIUM CHANNEL-RELATED"/>
    <property type="match status" value="1"/>
</dbReference>
<dbReference type="PANTHER" id="PTHR11690:SF1">
    <property type="entry name" value="DEGENERIN LIKE"/>
    <property type="match status" value="1"/>
</dbReference>
<dbReference type="InterPro" id="IPR001873">
    <property type="entry name" value="ENaC"/>
</dbReference>
<evidence type="ECO:0000256" key="5">
    <source>
        <dbReference type="ARBA" id="ARBA00022692"/>
    </source>
</evidence>
<keyword evidence="9 14" id="KW-0472">Membrane</keyword>
<dbReference type="Pfam" id="PF00858">
    <property type="entry name" value="ASC"/>
    <property type="match status" value="1"/>
</dbReference>
<accession>A0A915P3R6</accession>
<dbReference type="AlphaFoldDB" id="A0A915P3R6"/>
<evidence type="ECO:0000256" key="1">
    <source>
        <dbReference type="ARBA" id="ARBA00004141"/>
    </source>
</evidence>
<dbReference type="WBParaSite" id="scf7180000423666.g11466">
    <property type="protein sequence ID" value="scf7180000423666.g11466"/>
    <property type="gene ID" value="scf7180000423666.g11466"/>
</dbReference>
<keyword evidence="10" id="KW-0325">Glycoprotein</keyword>
<keyword evidence="8 13" id="KW-0406">Ion transport</keyword>
<dbReference type="Gene3D" id="1.10.287.770">
    <property type="entry name" value="YojJ-like"/>
    <property type="match status" value="1"/>
</dbReference>
<organism evidence="15 16">
    <name type="scientific">Meloidogyne floridensis</name>
    <dbReference type="NCBI Taxonomy" id="298350"/>
    <lineage>
        <taxon>Eukaryota</taxon>
        <taxon>Metazoa</taxon>
        <taxon>Ecdysozoa</taxon>
        <taxon>Nematoda</taxon>
        <taxon>Chromadorea</taxon>
        <taxon>Rhabditida</taxon>
        <taxon>Tylenchina</taxon>
        <taxon>Tylenchomorpha</taxon>
        <taxon>Tylenchoidea</taxon>
        <taxon>Meloidogynidae</taxon>
        <taxon>Meloidogyninae</taxon>
        <taxon>Meloidogyne</taxon>
    </lineage>
</organism>
<protein>
    <submittedName>
        <fullName evidence="16">Uncharacterized protein</fullName>
    </submittedName>
</protein>
<feature type="transmembrane region" description="Helical" evidence="14">
    <location>
        <begin position="289"/>
        <end position="312"/>
    </location>
</feature>
<evidence type="ECO:0000256" key="4">
    <source>
        <dbReference type="ARBA" id="ARBA00022461"/>
    </source>
</evidence>
<evidence type="ECO:0000256" key="9">
    <source>
        <dbReference type="ARBA" id="ARBA00023136"/>
    </source>
</evidence>
<dbReference type="GO" id="GO:0005886">
    <property type="term" value="C:plasma membrane"/>
    <property type="evidence" value="ECO:0007669"/>
    <property type="project" value="TreeGrafter"/>
</dbReference>
<comment type="subcellular location">
    <subcellularLocation>
        <location evidence="1">Membrane</location>
        <topology evidence="1">Multi-pass membrane protein</topology>
    </subcellularLocation>
</comment>
<evidence type="ECO:0000256" key="8">
    <source>
        <dbReference type="ARBA" id="ARBA00023065"/>
    </source>
</evidence>
<evidence type="ECO:0000313" key="15">
    <source>
        <dbReference type="Proteomes" id="UP000887560"/>
    </source>
</evidence>
<evidence type="ECO:0000256" key="6">
    <source>
        <dbReference type="ARBA" id="ARBA00022989"/>
    </source>
</evidence>
<name>A0A915P3R6_9BILA</name>
<evidence type="ECO:0000313" key="16">
    <source>
        <dbReference type="WBParaSite" id="scf7180000423666.g11466"/>
    </source>
</evidence>
<reference evidence="16" key="1">
    <citation type="submission" date="2022-11" db="UniProtKB">
        <authorList>
            <consortium name="WormBaseParasite"/>
        </authorList>
    </citation>
    <scope>IDENTIFICATION</scope>
</reference>
<proteinExistence type="inferred from homology"/>
<keyword evidence="3 13" id="KW-0813">Transport</keyword>
<comment type="similarity">
    <text evidence="2 13">Belongs to the amiloride-sensitive sodium channel (TC 1.A.6) family.</text>
</comment>
<keyword evidence="4 13" id="KW-0894">Sodium channel</keyword>